<evidence type="ECO:0000256" key="1">
    <source>
        <dbReference type="ARBA" id="ARBA00022448"/>
    </source>
</evidence>
<proteinExistence type="predicted"/>
<comment type="PTM">
    <text evidence="7">Binds 1 heme group per subunit.</text>
</comment>
<dbReference type="InterPro" id="IPR010980">
    <property type="entry name" value="Cyt_c/b562"/>
</dbReference>
<evidence type="ECO:0000256" key="6">
    <source>
        <dbReference type="PIRSR" id="PIRSR000027-1"/>
    </source>
</evidence>
<name>A0A239DFB0_9SPHN</name>
<accession>A0A239DFB0</accession>
<dbReference type="PIRSF" id="PIRSF000027">
    <property type="entry name" value="Cytc_c_prime"/>
    <property type="match status" value="1"/>
</dbReference>
<evidence type="ECO:0000256" key="5">
    <source>
        <dbReference type="ARBA" id="ARBA00023004"/>
    </source>
</evidence>
<dbReference type="InterPro" id="IPR012127">
    <property type="entry name" value="Cyt_c_prime"/>
</dbReference>
<dbReference type="GO" id="GO:0042597">
    <property type="term" value="C:periplasmic space"/>
    <property type="evidence" value="ECO:0007669"/>
    <property type="project" value="InterPro"/>
</dbReference>
<evidence type="ECO:0000256" key="7">
    <source>
        <dbReference type="PIRSR" id="PIRSR000027-2"/>
    </source>
</evidence>
<evidence type="ECO:0000256" key="4">
    <source>
        <dbReference type="ARBA" id="ARBA00022982"/>
    </source>
</evidence>
<keyword evidence="3 6" id="KW-0479">Metal-binding</keyword>
<feature type="binding site" description="axial binding residue" evidence="6">
    <location>
        <position position="149"/>
    </location>
    <ligand>
        <name>heme c</name>
        <dbReference type="ChEBI" id="CHEBI:61717"/>
    </ligand>
    <ligandPart>
        <name>Fe</name>
        <dbReference type="ChEBI" id="CHEBI:18248"/>
    </ligandPart>
</feature>
<evidence type="ECO:0000313" key="10">
    <source>
        <dbReference type="Proteomes" id="UP000198281"/>
    </source>
</evidence>
<dbReference type="OrthoDB" id="7596534at2"/>
<reference evidence="10" key="1">
    <citation type="submission" date="2017-06" db="EMBL/GenBank/DDBJ databases">
        <authorList>
            <person name="Varghese N."/>
            <person name="Submissions S."/>
        </authorList>
    </citation>
    <scope>NUCLEOTIDE SEQUENCE [LARGE SCALE GENOMIC DNA]</scope>
    <source>
        <strain evidence="10">LNB2</strain>
    </source>
</reference>
<protein>
    <submittedName>
        <fullName evidence="9">Cytochrome c556</fullName>
    </submittedName>
</protein>
<keyword evidence="2 7" id="KW-0349">Heme</keyword>
<feature type="signal peptide" evidence="8">
    <location>
        <begin position="1"/>
        <end position="25"/>
    </location>
</feature>
<evidence type="ECO:0000256" key="3">
    <source>
        <dbReference type="ARBA" id="ARBA00022723"/>
    </source>
</evidence>
<dbReference type="Gene3D" id="1.20.120.10">
    <property type="entry name" value="Cytochrome c/b562"/>
    <property type="match status" value="1"/>
</dbReference>
<dbReference type="InterPro" id="IPR002321">
    <property type="entry name" value="Cyt_c_II"/>
</dbReference>
<feature type="chain" id="PRO_5013235217" evidence="8">
    <location>
        <begin position="26"/>
        <end position="156"/>
    </location>
</feature>
<keyword evidence="10" id="KW-1185">Reference proteome</keyword>
<dbReference type="GO" id="GO:0022900">
    <property type="term" value="P:electron transport chain"/>
    <property type="evidence" value="ECO:0007669"/>
    <property type="project" value="InterPro"/>
</dbReference>
<feature type="binding site" description="covalent" evidence="7">
    <location>
        <position position="145"/>
    </location>
    <ligand>
        <name>heme c</name>
        <dbReference type="ChEBI" id="CHEBI:61717"/>
    </ligand>
</feature>
<dbReference type="GO" id="GO:0009055">
    <property type="term" value="F:electron transfer activity"/>
    <property type="evidence" value="ECO:0007669"/>
    <property type="project" value="InterPro"/>
</dbReference>
<dbReference type="RefSeq" id="WP_089218600.1">
    <property type="nucleotide sequence ID" value="NZ_FZOS01000004.1"/>
</dbReference>
<dbReference type="Pfam" id="PF01322">
    <property type="entry name" value="Cytochrom_C_2"/>
    <property type="match status" value="1"/>
</dbReference>
<keyword evidence="4" id="KW-0249">Electron transport</keyword>
<keyword evidence="8" id="KW-0732">Signal</keyword>
<keyword evidence="5 6" id="KW-0408">Iron</keyword>
<gene>
    <name evidence="9" type="ORF">SAMN06295912_10464</name>
</gene>
<sequence length="156" mass="16424">MPPKRIAHALAWMAAAAVFATPVTAAAPTIAAAVKARKANYKEIGGAFKTINDEVKTGSPDIATIRPLARDIANRAAGQMKWFPKGSGPESGEKTRAKATIWTDMAGFNRAHTGFVTAANNLNTAIASGNAGQIAQAQKVLGNSCKTCHDRYRESD</sequence>
<dbReference type="GO" id="GO:0020037">
    <property type="term" value="F:heme binding"/>
    <property type="evidence" value="ECO:0007669"/>
    <property type="project" value="InterPro"/>
</dbReference>
<dbReference type="PROSITE" id="PS51009">
    <property type="entry name" value="CYTCII"/>
    <property type="match status" value="1"/>
</dbReference>
<feature type="binding site" description="covalent" evidence="7">
    <location>
        <position position="148"/>
    </location>
    <ligand>
        <name>heme c</name>
        <dbReference type="ChEBI" id="CHEBI:61717"/>
    </ligand>
</feature>
<dbReference type="GO" id="GO:0005506">
    <property type="term" value="F:iron ion binding"/>
    <property type="evidence" value="ECO:0007669"/>
    <property type="project" value="InterPro"/>
</dbReference>
<evidence type="ECO:0000256" key="8">
    <source>
        <dbReference type="SAM" id="SignalP"/>
    </source>
</evidence>
<dbReference type="EMBL" id="FZOS01000004">
    <property type="protein sequence ID" value="SNS30752.1"/>
    <property type="molecule type" value="Genomic_DNA"/>
</dbReference>
<organism evidence="9 10">
    <name type="scientific">Edaphosphingomonas laterariae</name>
    <dbReference type="NCBI Taxonomy" id="861865"/>
    <lineage>
        <taxon>Bacteria</taxon>
        <taxon>Pseudomonadati</taxon>
        <taxon>Pseudomonadota</taxon>
        <taxon>Alphaproteobacteria</taxon>
        <taxon>Sphingomonadales</taxon>
        <taxon>Rhizorhabdaceae</taxon>
        <taxon>Edaphosphingomonas</taxon>
    </lineage>
</organism>
<dbReference type="Proteomes" id="UP000198281">
    <property type="component" value="Unassembled WGS sequence"/>
</dbReference>
<dbReference type="AlphaFoldDB" id="A0A239DFB0"/>
<dbReference type="SUPFAM" id="SSF47175">
    <property type="entry name" value="Cytochromes"/>
    <property type="match status" value="1"/>
</dbReference>
<keyword evidence="1" id="KW-0813">Transport</keyword>
<evidence type="ECO:0000313" key="9">
    <source>
        <dbReference type="EMBL" id="SNS30752.1"/>
    </source>
</evidence>
<evidence type="ECO:0000256" key="2">
    <source>
        <dbReference type="ARBA" id="ARBA00022617"/>
    </source>
</evidence>